<accession>A0A0F1BHG2</accession>
<dbReference type="EMBL" id="JZYX01000001">
    <property type="protein sequence ID" value="KJN32739.1"/>
    <property type="molecule type" value="Genomic_DNA"/>
</dbReference>
<dbReference type="RefSeq" id="WP_045284307.1">
    <property type="nucleotide sequence ID" value="NZ_JBDYLG010000001.1"/>
</dbReference>
<dbReference type="Pfam" id="PF01636">
    <property type="entry name" value="APH"/>
    <property type="match status" value="1"/>
</dbReference>
<feature type="domain" description="Aminoglycoside phosphotransferase" evidence="1">
    <location>
        <begin position="63"/>
        <end position="195"/>
    </location>
</feature>
<dbReference type="InterPro" id="IPR011009">
    <property type="entry name" value="Kinase-like_dom_sf"/>
</dbReference>
<comment type="caution">
    <text evidence="2">The sequence shown here is derived from an EMBL/GenBank/DDBJ whole genome shotgun (WGS) entry which is preliminary data.</text>
</comment>
<gene>
    <name evidence="2" type="ORF">SS37_00035</name>
</gene>
<evidence type="ECO:0000313" key="3">
    <source>
        <dbReference type="Proteomes" id="UP000033352"/>
    </source>
</evidence>
<dbReference type="GO" id="GO:0016740">
    <property type="term" value="F:transferase activity"/>
    <property type="evidence" value="ECO:0007669"/>
    <property type="project" value="UniProtKB-KW"/>
</dbReference>
<sequence>MSTDNLSRMGAAKVRLLTDQHGNQIIEKSPVSDVEYCFYERAAEPLKRAVESPRLLHADPHQHVLRLEYVPHKISQDEVTADEILRRLSRLHDYPADPAWIYHPHSWPESSLERSLSLLKLPVRIERQLRYFHQAGSVLFSQECLISGDTNAGNWGRRENGDVILFDWERFGTGSPAIDLAPLVKGMGTRQSILQLAERYCLFTAHSVADKLAREITIAKAWIVTEVVLLLHERKKPDLNIYLNWYRDHLPGWLDESVTLL</sequence>
<dbReference type="OrthoDB" id="4833090at2"/>
<name>A0A0F1BHG2_9ENTR</name>
<protein>
    <submittedName>
        <fullName evidence="2">Aminoglycoside phosphotransferase</fullName>
    </submittedName>
</protein>
<dbReference type="Gene3D" id="3.90.1200.10">
    <property type="match status" value="1"/>
</dbReference>
<dbReference type="SUPFAM" id="SSF56112">
    <property type="entry name" value="Protein kinase-like (PK-like)"/>
    <property type="match status" value="1"/>
</dbReference>
<dbReference type="PATRIC" id="fig|1619248.3.peg.8"/>
<dbReference type="AlphaFoldDB" id="A0A0F1BHG2"/>
<evidence type="ECO:0000259" key="1">
    <source>
        <dbReference type="Pfam" id="PF01636"/>
    </source>
</evidence>
<proteinExistence type="predicted"/>
<evidence type="ECO:0000313" key="2">
    <source>
        <dbReference type="EMBL" id="KJN32739.1"/>
    </source>
</evidence>
<reference evidence="2 3" key="1">
    <citation type="submission" date="2015-03" db="EMBL/GenBank/DDBJ databases">
        <authorList>
            <person name="McCorrison J."/>
            <person name="Sanka R."/>
            <person name="Adams M."/>
            <person name="Brinkac L."/>
            <person name="Nierman W."/>
            <person name="Sutton G."/>
            <person name="Nelson K."/>
            <person name="Kiedrowski L."/>
            <person name="Guerrero D."/>
            <person name="Bonomo R."/>
        </authorList>
    </citation>
    <scope>NUCLEOTIDE SEQUENCE [LARGE SCALE GENOMIC DNA]</scope>
    <source>
        <strain evidence="2 3">35699</strain>
    </source>
</reference>
<dbReference type="Proteomes" id="UP000033352">
    <property type="component" value="Unassembled WGS sequence"/>
</dbReference>
<organism evidence="2 3">
    <name type="scientific">Enterobacter sichuanensis</name>
    <dbReference type="NCBI Taxonomy" id="2071710"/>
    <lineage>
        <taxon>Bacteria</taxon>
        <taxon>Pseudomonadati</taxon>
        <taxon>Pseudomonadota</taxon>
        <taxon>Gammaproteobacteria</taxon>
        <taxon>Enterobacterales</taxon>
        <taxon>Enterobacteriaceae</taxon>
        <taxon>Enterobacter</taxon>
        <taxon>Enterobacter cloacae complex</taxon>
    </lineage>
</organism>
<dbReference type="InterPro" id="IPR002575">
    <property type="entry name" value="Aminoglycoside_PTrfase"/>
</dbReference>
<keyword evidence="2" id="KW-0808">Transferase</keyword>